<evidence type="ECO:0000256" key="1">
    <source>
        <dbReference type="SAM" id="Coils"/>
    </source>
</evidence>
<evidence type="ECO:0000313" key="4">
    <source>
        <dbReference type="RefSeq" id="XP_022255258.1"/>
    </source>
</evidence>
<reference evidence="4" key="1">
    <citation type="submission" date="2025-08" db="UniProtKB">
        <authorList>
            <consortium name="RefSeq"/>
        </authorList>
    </citation>
    <scope>IDENTIFICATION</scope>
    <source>
        <tissue evidence="4">Muscle</tissue>
    </source>
</reference>
<keyword evidence="1" id="KW-0175">Coiled coil</keyword>
<feature type="region of interest" description="Disordered" evidence="2">
    <location>
        <begin position="825"/>
        <end position="858"/>
    </location>
</feature>
<feature type="region of interest" description="Disordered" evidence="2">
    <location>
        <begin position="716"/>
        <end position="742"/>
    </location>
</feature>
<proteinExistence type="predicted"/>
<keyword evidence="3" id="KW-1185">Reference proteome</keyword>
<accession>A0ABM1THA2</accession>
<feature type="compositionally biased region" description="Basic and acidic residues" evidence="2">
    <location>
        <begin position="733"/>
        <end position="742"/>
    </location>
</feature>
<sequence>MVPRFTLPNMRCYSYNVIGMELKAEYGGAGRYYQHLAKLQEKLCKKELQSLNLEHGVRNRARSAVIIRSYKRQFSPSNFNLERFLEERRDSEERNFKILQQVDKLEQQAMNIENRTQRLRSLKQEYKSFLQYYNSNYTSVQGAQNTREIPVSGVKAFDFSASQNHSTVNLDMDFSLEKESTNIVGPNPSNLYTFSSAGSGKLSTQQTLFLYEKGTSLVKTFRDASTQTDECWVCARCFRESSALKSSTSFEYAQRPICFNARIKQYQTPVLTNTNKLSYDCTCQTPCVKYIDPRYDLSSNLPDSVINDASIVHLNTSNHERSLMESHPTKYQLNGDTKDPLREGVFVTYSKNINNLTVVPRSTTSSALFVDIHQNQPSVLKYKESQEISLGTNFKIPTNETSGDEQNETAPFKHYENDSLVKISTLSSDLFLETNLRKLHEEMNNKIHENSHENVTDSSNKTLKLVESTQEACQEEIQMQQSHQLTSCNQQEKGVTPSARNGIWSKSSDKTISCQQLDIVSSLEIKECGLQIPLLPAENSVKKDVGVFPLMETTNSNILKDEKVEEQQIQLAAVGYQDEFTKNALMKKNDNAQNELLNDISANEGRTLNEFSLKISPDVVRSATEQLLEGDITKDTLDSISEGILLGDVSESVNNLPAFRESDNINSQEKEKLKKIETSDQGVDSKNELIILNNSYLKSADESTKVFETEKYGNQEKSVDKEVKKPVLNSSEQKGDKTKSVRLVDESTDDEDNFFDTGVPVTESTAYKSLLGNSTTQKTIQIVIENDSDSSDDIENVIAAAVAKNKNTFNNNANMKELSHLCQPKDKQGKMQDENIKGDDSTQPKERSRSISLQKTERVEKKLKSSLNKVLSIGVDSDSDVELPASKSAVNLNNEDCDEFDFYE</sequence>
<feature type="coiled-coil region" evidence="1">
    <location>
        <begin position="88"/>
        <end position="125"/>
    </location>
</feature>
<dbReference type="RefSeq" id="XP_022255258.1">
    <property type="nucleotide sequence ID" value="XM_022399550.1"/>
</dbReference>
<dbReference type="GeneID" id="106470916"/>
<evidence type="ECO:0000313" key="3">
    <source>
        <dbReference type="Proteomes" id="UP000694941"/>
    </source>
</evidence>
<evidence type="ECO:0000256" key="2">
    <source>
        <dbReference type="SAM" id="MobiDB-lite"/>
    </source>
</evidence>
<name>A0ABM1THA2_LIMPO</name>
<gene>
    <name evidence="4" type="primary">LOC106470916</name>
</gene>
<organism evidence="3 4">
    <name type="scientific">Limulus polyphemus</name>
    <name type="common">Atlantic horseshoe crab</name>
    <dbReference type="NCBI Taxonomy" id="6850"/>
    <lineage>
        <taxon>Eukaryota</taxon>
        <taxon>Metazoa</taxon>
        <taxon>Ecdysozoa</taxon>
        <taxon>Arthropoda</taxon>
        <taxon>Chelicerata</taxon>
        <taxon>Merostomata</taxon>
        <taxon>Xiphosura</taxon>
        <taxon>Limulidae</taxon>
        <taxon>Limulus</taxon>
    </lineage>
</organism>
<protein>
    <submittedName>
        <fullName evidence="4">Uncharacterized protein LOC106470916 isoform X1</fullName>
    </submittedName>
</protein>
<feature type="compositionally biased region" description="Basic and acidic residues" evidence="2">
    <location>
        <begin position="716"/>
        <end position="725"/>
    </location>
</feature>
<dbReference type="Proteomes" id="UP000694941">
    <property type="component" value="Unplaced"/>
</dbReference>